<dbReference type="AlphaFoldDB" id="M3ERL5"/>
<sequence length="41" mass="4645">MGQNLAVSNPSSIEETAWELFETGSYEEVIEIAKKIRITLF</sequence>
<reference evidence="1 2" key="1">
    <citation type="submission" date="2013-01" db="EMBL/GenBank/DDBJ databases">
        <authorList>
            <person name="Harkins D.M."/>
            <person name="Durkin A.S."/>
            <person name="Brinkac L.M."/>
            <person name="Haft D.H."/>
            <person name="Selengut J.D."/>
            <person name="Sanka R."/>
            <person name="DePew J."/>
            <person name="Purushe J."/>
            <person name="Tulsiani S.M."/>
            <person name="Graham G.C."/>
            <person name="Burns M.-A."/>
            <person name="Dohnt M.F."/>
            <person name="Smythe L.D."/>
            <person name="McKay D.B."/>
            <person name="Craig S.B."/>
            <person name="Vinetz J.M."/>
            <person name="Sutton G.G."/>
            <person name="Nierman W.C."/>
            <person name="Fouts D.E."/>
        </authorList>
    </citation>
    <scope>NUCLEOTIDE SEQUENCE [LARGE SCALE GENOMIC DNA]</scope>
    <source>
        <strain evidence="1 2">LT2116</strain>
    </source>
</reference>
<evidence type="ECO:0000313" key="2">
    <source>
        <dbReference type="Proteomes" id="UP000011770"/>
    </source>
</evidence>
<name>M3ERL5_9LEPT</name>
<accession>M3ERL5</accession>
<gene>
    <name evidence="1" type="ORF">LEP1GSC188_1211</name>
</gene>
<protein>
    <submittedName>
        <fullName evidence="1">Uncharacterized protein</fullName>
    </submittedName>
</protein>
<organism evidence="1 2">
    <name type="scientific">Leptospira weilii serovar Topaz str. LT2116</name>
    <dbReference type="NCBI Taxonomy" id="1088540"/>
    <lineage>
        <taxon>Bacteria</taxon>
        <taxon>Pseudomonadati</taxon>
        <taxon>Spirochaetota</taxon>
        <taxon>Spirochaetia</taxon>
        <taxon>Leptospirales</taxon>
        <taxon>Leptospiraceae</taxon>
        <taxon>Leptospira</taxon>
    </lineage>
</organism>
<proteinExistence type="predicted"/>
<evidence type="ECO:0000313" key="1">
    <source>
        <dbReference type="EMBL" id="EMF83693.1"/>
    </source>
</evidence>
<comment type="caution">
    <text evidence="1">The sequence shown here is derived from an EMBL/GenBank/DDBJ whole genome shotgun (WGS) entry which is preliminary data.</text>
</comment>
<dbReference type="Proteomes" id="UP000011770">
    <property type="component" value="Unassembled WGS sequence"/>
</dbReference>
<dbReference type="EMBL" id="AHOR02000012">
    <property type="protein sequence ID" value="EMF83693.1"/>
    <property type="molecule type" value="Genomic_DNA"/>
</dbReference>